<accession>A0AAW9KBK2</accession>
<reference evidence="1" key="1">
    <citation type="submission" date="2019-11" db="EMBL/GenBank/DDBJ databases">
        <title>Characterization of Clostridium perfringens isolates from swine manure treated agricultural soils.</title>
        <authorList>
            <person name="Wushke S.T."/>
        </authorList>
    </citation>
    <scope>NUCLEOTIDE SEQUENCE</scope>
    <source>
        <strain evidence="1">X62</strain>
    </source>
</reference>
<evidence type="ECO:0000313" key="2">
    <source>
        <dbReference type="Proteomes" id="UP001288944"/>
    </source>
</evidence>
<sequence>MEELEREVKKEKNTPIWLKLSSSMSYYLRSCDMTLSDEEILEDYLYIAFGESEIDGNLIYMNKQTREWVEIDKYLQERIKCVFIERLQKKRTKENKLYEVIEGMREKNIKSYKNNVIVFKKI</sequence>
<dbReference type="Proteomes" id="UP001288944">
    <property type="component" value="Unassembled WGS sequence"/>
</dbReference>
<evidence type="ECO:0000313" key="1">
    <source>
        <dbReference type="EMBL" id="MDZ7542197.1"/>
    </source>
</evidence>
<organism evidence="1 2">
    <name type="scientific">Clostridium perfringens</name>
    <dbReference type="NCBI Taxonomy" id="1502"/>
    <lineage>
        <taxon>Bacteria</taxon>
        <taxon>Bacillati</taxon>
        <taxon>Bacillota</taxon>
        <taxon>Clostridia</taxon>
        <taxon>Eubacteriales</taxon>
        <taxon>Clostridiaceae</taxon>
        <taxon>Clostridium</taxon>
    </lineage>
</organism>
<dbReference type="AlphaFoldDB" id="A0AAW9KBK2"/>
<gene>
    <name evidence="1" type="ORF">GNF83_13245</name>
</gene>
<proteinExistence type="predicted"/>
<name>A0AAW9KBK2_CLOPF</name>
<protein>
    <submittedName>
        <fullName evidence="1">Uncharacterized protein</fullName>
    </submittedName>
</protein>
<dbReference type="EMBL" id="WNUR01000047">
    <property type="protein sequence ID" value="MDZ7542197.1"/>
    <property type="molecule type" value="Genomic_DNA"/>
</dbReference>
<comment type="caution">
    <text evidence="1">The sequence shown here is derived from an EMBL/GenBank/DDBJ whole genome shotgun (WGS) entry which is preliminary data.</text>
</comment>